<dbReference type="Proteomes" id="UP000467132">
    <property type="component" value="Unassembled WGS sequence"/>
</dbReference>
<accession>A0A845QV48</accession>
<organism evidence="2 3">
    <name type="scientific">Senegalia massiliensis</name>
    <dbReference type="NCBI Taxonomy" id="1720316"/>
    <lineage>
        <taxon>Bacteria</taxon>
        <taxon>Bacillati</taxon>
        <taxon>Bacillota</taxon>
        <taxon>Clostridia</taxon>
        <taxon>Eubacteriales</taxon>
        <taxon>Clostridiaceae</taxon>
        <taxon>Senegalia</taxon>
    </lineage>
</organism>
<evidence type="ECO:0000256" key="1">
    <source>
        <dbReference type="SAM" id="Phobius"/>
    </source>
</evidence>
<name>A0A845QV48_9CLOT</name>
<keyword evidence="3" id="KW-1185">Reference proteome</keyword>
<keyword evidence="1" id="KW-1133">Transmembrane helix</keyword>
<sequence>MESRLERYLKEKRNKKRKRLKILIISLMVILLVVAISIVNDSLYNYFDLTDISVFNYEYEKSTHVIEIFGNEYDINFNKAVRNIKEYIVNIF</sequence>
<protein>
    <submittedName>
        <fullName evidence="2">Uncharacterized protein</fullName>
    </submittedName>
</protein>
<gene>
    <name evidence="2" type="ORF">D3Z33_02220</name>
</gene>
<reference evidence="2 3" key="1">
    <citation type="submission" date="2018-08" db="EMBL/GenBank/DDBJ databases">
        <title>Murine metabolic-syndrome-specific gut microbial biobank.</title>
        <authorList>
            <person name="Liu C."/>
        </authorList>
    </citation>
    <scope>NUCLEOTIDE SEQUENCE [LARGE SCALE GENOMIC DNA]</scope>
    <source>
        <strain evidence="2 3">583</strain>
    </source>
</reference>
<comment type="caution">
    <text evidence="2">The sequence shown here is derived from an EMBL/GenBank/DDBJ whole genome shotgun (WGS) entry which is preliminary data.</text>
</comment>
<dbReference type="RefSeq" id="WP_160196167.1">
    <property type="nucleotide sequence ID" value="NZ_QXXA01000004.1"/>
</dbReference>
<keyword evidence="1" id="KW-0812">Transmembrane</keyword>
<evidence type="ECO:0000313" key="2">
    <source>
        <dbReference type="EMBL" id="NBI05669.1"/>
    </source>
</evidence>
<feature type="transmembrane region" description="Helical" evidence="1">
    <location>
        <begin position="20"/>
        <end position="39"/>
    </location>
</feature>
<proteinExistence type="predicted"/>
<dbReference type="AlphaFoldDB" id="A0A845QV48"/>
<keyword evidence="1" id="KW-0472">Membrane</keyword>
<evidence type="ECO:0000313" key="3">
    <source>
        <dbReference type="Proteomes" id="UP000467132"/>
    </source>
</evidence>
<dbReference type="EMBL" id="QXXA01000004">
    <property type="protein sequence ID" value="NBI05669.1"/>
    <property type="molecule type" value="Genomic_DNA"/>
</dbReference>